<dbReference type="Pfam" id="PF06386">
    <property type="entry name" value="GvpL_GvpF"/>
    <property type="match status" value="1"/>
</dbReference>
<keyword evidence="5" id="KW-1185">Reference proteome</keyword>
<evidence type="ECO:0000256" key="2">
    <source>
        <dbReference type="ARBA" id="ARBA00035108"/>
    </source>
</evidence>
<reference evidence="4" key="1">
    <citation type="submission" date="2023-06" db="EMBL/GenBank/DDBJ databases">
        <title>Draft Genome Sequences of Representative Paenibacillus Polymyxa, Bacillus cereus, Fictibacillus sp., and Brevibacillus agri Strains Isolated from Amazonian Dark Earth.</title>
        <authorList>
            <person name="Pellegrinetti T.A."/>
            <person name="Cunha I.C.M."/>
            <person name="Chaves M.G."/>
            <person name="Freitas A.S."/>
            <person name="Silva A.V.R."/>
            <person name="Tsai S.M."/>
            <person name="Mendes L.W."/>
        </authorList>
    </citation>
    <scope>NUCLEOTIDE SEQUENCE</scope>
    <source>
        <strain evidence="4">CENA-BCM004</strain>
    </source>
</reference>
<organism evidence="4 5">
    <name type="scientific">Fictibacillus terranigra</name>
    <dbReference type="NCBI Taxonomy" id="3058424"/>
    <lineage>
        <taxon>Bacteria</taxon>
        <taxon>Bacillati</taxon>
        <taxon>Bacillota</taxon>
        <taxon>Bacilli</taxon>
        <taxon>Bacillales</taxon>
        <taxon>Fictibacillaceae</taxon>
        <taxon>Fictibacillus</taxon>
    </lineage>
</organism>
<comment type="subcellular location">
    <subcellularLocation>
        <location evidence="2">Gas vesicle</location>
    </subcellularLocation>
</comment>
<dbReference type="InterPro" id="IPR009430">
    <property type="entry name" value="GvpL/GvpF"/>
</dbReference>
<accession>A0ABT8E510</accession>
<gene>
    <name evidence="4" type="ORF">QYF49_08025</name>
</gene>
<comment type="similarity">
    <text evidence="3">Belongs to the gas vesicle GvpF/GvpL family.</text>
</comment>
<dbReference type="PANTHER" id="PTHR36852">
    <property type="entry name" value="PROTEIN GVPL 2"/>
    <property type="match status" value="1"/>
</dbReference>
<sequence>MSDLIYLYGLIPTEEEKRESVIPFKGLDEQKEAYSVQIGKITAVVCNLDSKEYSEASIEEKINNNMEWLQEKALHHHNALLNLKQKYTVIPMKFCTIYKNENSMRKTIENNQEKITDSFLHLAETEEWNLKIYCDDSLLKKYLSGRNLNIASKKEEISKLPPGRQFFEKRKLDQLLDKELETEKGSVCEQIHDRLKQFSLNHTVKNNWSKDVTGKKYDMSWNSVYLIAVDRVEEYLEEINNMTKEMEEYGWKFEASGPWPAYHFAIMA</sequence>
<dbReference type="Proteomes" id="UP001168694">
    <property type="component" value="Unassembled WGS sequence"/>
</dbReference>
<evidence type="ECO:0000256" key="3">
    <source>
        <dbReference type="ARBA" id="ARBA00035643"/>
    </source>
</evidence>
<dbReference type="RefSeq" id="WP_290399122.1">
    <property type="nucleotide sequence ID" value="NZ_JAUHLN010000002.1"/>
</dbReference>
<name>A0ABT8E510_9BACL</name>
<dbReference type="PANTHER" id="PTHR36852:SF1">
    <property type="entry name" value="PROTEIN GVPL 2"/>
    <property type="match status" value="1"/>
</dbReference>
<protein>
    <submittedName>
        <fullName evidence="4">GvpL/GvpF family gas vesicle protein</fullName>
    </submittedName>
</protein>
<evidence type="ECO:0000313" key="4">
    <source>
        <dbReference type="EMBL" id="MDN4072969.1"/>
    </source>
</evidence>
<comment type="caution">
    <text evidence="4">The sequence shown here is derived from an EMBL/GenBank/DDBJ whole genome shotgun (WGS) entry which is preliminary data.</text>
</comment>
<keyword evidence="1" id="KW-0304">Gas vesicle</keyword>
<proteinExistence type="inferred from homology"/>
<dbReference type="EMBL" id="JAUHLN010000002">
    <property type="protein sequence ID" value="MDN4072969.1"/>
    <property type="molecule type" value="Genomic_DNA"/>
</dbReference>
<evidence type="ECO:0000256" key="1">
    <source>
        <dbReference type="ARBA" id="ARBA00022987"/>
    </source>
</evidence>
<evidence type="ECO:0000313" key="5">
    <source>
        <dbReference type="Proteomes" id="UP001168694"/>
    </source>
</evidence>